<sequence length="877" mass="100330">MRTSEQIKAEIEEKLGFFPPFFKPAQQNSKILENLWQQTCSAYLNNPLPTLFKEKLFAYLSRYCRVPYCIMCHSCSLYPLGMNATEVLTLLESPLPLAEIEINNHFRVLANATDNLISLSLNSAIEASLIYCSAFVFLGKDVSGYYQTKLAQILGSENYQYLVILIAHIKTCHAWMEAHPKVANEYAADKRVQDYLALLLNEEPNLASFFTQYQVQVRCESQNQLEHLADIAKRNQDKAMLRVKAIEVANQELKSEIVDYKQALDALAKTKEALRESEECFRSAFDYAAIGMALVAPNGTWLKVNRAICEIVGYSEQELLATNFQAITHPEDLDVDLHYARQLLSGEIRTYQLEKRYFHKLGHIVWILLSVSLVRDSHGDPLYFIAQIQDITARKQAVDALRESEERWQLALRGNNDGIWDWNVKTNQVFFSARWKEMLGYKEHEIADHLDEWTFRAHPDDIDWVKQVIQDHFAKKTPFYISEHRVLCKDGTYKWILDRGQALWDEAGKPVRMVGSFTDITHRKQAEAALQQANAQLKDLVDYLEQRNREIALFAEMSDVFQACLTVEEACRAIATLMPQLFPKITGAVFLNNAPQNLFTAVTTWGSAPLTSHNLFAPDDCWALRRGQSHFVKNTCSSLCCQHINHNLLPAESLCITLMAQGETLGMLYLSSPESGQLTQVKQQLAIAVAERISLSLANVKLRETLRDQSVRDPLTELFNRRYMVESLELELCRCDRQQQPLAIIMLDIDYFKRFNDTFGHKAGDLVLQKLAQVLQDSIRQSDIACRYGGEEFMLILPETTPEVAYQRAEQLRQEVKQLKVRHDRQLLSEITLSLGIACFPEHGSTPEELLRAADTALYRAKTEARDRVAFVRSPTF</sequence>
<organism evidence="5 6">
    <name type="scientific">Chroogloeocystis siderophila 5.2 s.c.1</name>
    <dbReference type="NCBI Taxonomy" id="247279"/>
    <lineage>
        <taxon>Bacteria</taxon>
        <taxon>Bacillati</taxon>
        <taxon>Cyanobacteriota</taxon>
        <taxon>Cyanophyceae</taxon>
        <taxon>Oscillatoriophycideae</taxon>
        <taxon>Chroococcales</taxon>
        <taxon>Chroococcaceae</taxon>
        <taxon>Chroogloeocystis</taxon>
    </lineage>
</organism>
<dbReference type="EMBL" id="MRCC01000010">
    <property type="protein sequence ID" value="OKH25359.1"/>
    <property type="molecule type" value="Genomic_DNA"/>
</dbReference>
<evidence type="ECO:0008006" key="7">
    <source>
        <dbReference type="Google" id="ProtNLM"/>
    </source>
</evidence>
<dbReference type="GO" id="GO:0043709">
    <property type="term" value="P:cell adhesion involved in single-species biofilm formation"/>
    <property type="evidence" value="ECO:0007669"/>
    <property type="project" value="TreeGrafter"/>
</dbReference>
<dbReference type="RefSeq" id="WP_073549919.1">
    <property type="nucleotide sequence ID" value="NZ_CAWMVK010000002.1"/>
</dbReference>
<feature type="domain" description="PAS" evidence="2">
    <location>
        <begin position="277"/>
        <end position="347"/>
    </location>
</feature>
<reference evidence="5 6" key="1">
    <citation type="submission" date="2016-11" db="EMBL/GenBank/DDBJ databases">
        <title>Draft Genome Sequences of Nine Cyanobacterial Strains from Diverse Habitats.</title>
        <authorList>
            <person name="Zhu T."/>
            <person name="Hou S."/>
            <person name="Lu X."/>
            <person name="Hess W.R."/>
        </authorList>
    </citation>
    <scope>NUCLEOTIDE SEQUENCE [LARGE SCALE GENOMIC DNA]</scope>
    <source>
        <strain evidence="5 6">5.2 s.c.1</strain>
    </source>
</reference>
<dbReference type="InterPro" id="IPR001610">
    <property type="entry name" value="PAC"/>
</dbReference>
<keyword evidence="6" id="KW-1185">Reference proteome</keyword>
<dbReference type="SUPFAM" id="SSF55073">
    <property type="entry name" value="Nucleotide cyclase"/>
    <property type="match status" value="1"/>
</dbReference>
<dbReference type="InterPro" id="IPR050469">
    <property type="entry name" value="Diguanylate_Cyclase"/>
</dbReference>
<dbReference type="Gene3D" id="1.20.1290.10">
    <property type="entry name" value="AhpD-like"/>
    <property type="match status" value="1"/>
</dbReference>
<dbReference type="GO" id="GO:0052621">
    <property type="term" value="F:diguanylate cyclase activity"/>
    <property type="evidence" value="ECO:0007669"/>
    <property type="project" value="TreeGrafter"/>
</dbReference>
<dbReference type="OrthoDB" id="9812260at2"/>
<keyword evidence="1" id="KW-0175">Coiled coil</keyword>
<evidence type="ECO:0000313" key="5">
    <source>
        <dbReference type="EMBL" id="OKH25359.1"/>
    </source>
</evidence>
<dbReference type="InterPro" id="IPR029787">
    <property type="entry name" value="Nucleotide_cyclase"/>
</dbReference>
<dbReference type="Pfam" id="PF08447">
    <property type="entry name" value="PAS_3"/>
    <property type="match status" value="2"/>
</dbReference>
<dbReference type="PROSITE" id="PS50113">
    <property type="entry name" value="PAC"/>
    <property type="match status" value="2"/>
</dbReference>
<dbReference type="InterPro" id="IPR029032">
    <property type="entry name" value="AhpD-like"/>
</dbReference>
<dbReference type="Gene3D" id="3.30.450.20">
    <property type="entry name" value="PAS domain"/>
    <property type="match status" value="2"/>
</dbReference>
<dbReference type="Proteomes" id="UP000185984">
    <property type="component" value="Unassembled WGS sequence"/>
</dbReference>
<dbReference type="SUPFAM" id="SSF69118">
    <property type="entry name" value="AhpD-like"/>
    <property type="match status" value="1"/>
</dbReference>
<dbReference type="InterPro" id="IPR000014">
    <property type="entry name" value="PAS"/>
</dbReference>
<dbReference type="SUPFAM" id="SSF55785">
    <property type="entry name" value="PYP-like sensor domain (PAS domain)"/>
    <property type="match status" value="2"/>
</dbReference>
<dbReference type="SUPFAM" id="SSF55781">
    <property type="entry name" value="GAF domain-like"/>
    <property type="match status" value="1"/>
</dbReference>
<dbReference type="CDD" id="cd00130">
    <property type="entry name" value="PAS"/>
    <property type="match status" value="2"/>
</dbReference>
<evidence type="ECO:0000259" key="2">
    <source>
        <dbReference type="PROSITE" id="PS50112"/>
    </source>
</evidence>
<name>A0A1U7HP69_9CHRO</name>
<protein>
    <recommendedName>
        <fullName evidence="7">Diguanylate cyclase</fullName>
    </recommendedName>
</protein>
<dbReference type="NCBIfam" id="TIGR00254">
    <property type="entry name" value="GGDEF"/>
    <property type="match status" value="1"/>
</dbReference>
<dbReference type="PANTHER" id="PTHR45138:SF9">
    <property type="entry name" value="DIGUANYLATE CYCLASE DGCM-RELATED"/>
    <property type="match status" value="1"/>
</dbReference>
<comment type="caution">
    <text evidence="5">The sequence shown here is derived from an EMBL/GenBank/DDBJ whole genome shotgun (WGS) entry which is preliminary data.</text>
</comment>
<dbReference type="PROSITE" id="PS50887">
    <property type="entry name" value="GGDEF"/>
    <property type="match status" value="1"/>
</dbReference>
<dbReference type="NCBIfam" id="TIGR00229">
    <property type="entry name" value="sensory_box"/>
    <property type="match status" value="2"/>
</dbReference>
<dbReference type="SMART" id="SM00267">
    <property type="entry name" value="GGDEF"/>
    <property type="match status" value="1"/>
</dbReference>
<dbReference type="GO" id="GO:0005886">
    <property type="term" value="C:plasma membrane"/>
    <property type="evidence" value="ECO:0007669"/>
    <property type="project" value="TreeGrafter"/>
</dbReference>
<dbReference type="CDD" id="cd01949">
    <property type="entry name" value="GGDEF"/>
    <property type="match status" value="1"/>
</dbReference>
<feature type="domain" description="PAC" evidence="3">
    <location>
        <begin position="351"/>
        <end position="403"/>
    </location>
</feature>
<feature type="domain" description="GGDEF" evidence="4">
    <location>
        <begin position="740"/>
        <end position="874"/>
    </location>
</feature>
<dbReference type="STRING" id="247279.NIES1031_13320"/>
<dbReference type="InterPro" id="IPR035965">
    <property type="entry name" value="PAS-like_dom_sf"/>
</dbReference>
<dbReference type="InterPro" id="IPR043128">
    <property type="entry name" value="Rev_trsase/Diguanyl_cyclase"/>
</dbReference>
<evidence type="ECO:0000313" key="6">
    <source>
        <dbReference type="Proteomes" id="UP000185984"/>
    </source>
</evidence>
<gene>
    <name evidence="5" type="ORF">NIES1031_13320</name>
</gene>
<feature type="domain" description="PAC" evidence="3">
    <location>
        <begin position="480"/>
        <end position="532"/>
    </location>
</feature>
<dbReference type="SMART" id="SM00065">
    <property type="entry name" value="GAF"/>
    <property type="match status" value="1"/>
</dbReference>
<evidence type="ECO:0000259" key="3">
    <source>
        <dbReference type="PROSITE" id="PS50113"/>
    </source>
</evidence>
<feature type="coiled-coil region" evidence="1">
    <location>
        <begin position="523"/>
        <end position="550"/>
    </location>
</feature>
<dbReference type="Gene3D" id="3.30.450.40">
    <property type="match status" value="1"/>
</dbReference>
<evidence type="ECO:0000256" key="1">
    <source>
        <dbReference type="SAM" id="Coils"/>
    </source>
</evidence>
<feature type="domain" description="PAS" evidence="2">
    <location>
        <begin position="404"/>
        <end position="476"/>
    </location>
</feature>
<dbReference type="PANTHER" id="PTHR45138">
    <property type="entry name" value="REGULATORY COMPONENTS OF SENSORY TRANSDUCTION SYSTEM"/>
    <property type="match status" value="1"/>
</dbReference>
<dbReference type="FunFam" id="3.30.70.270:FF:000001">
    <property type="entry name" value="Diguanylate cyclase domain protein"/>
    <property type="match status" value="1"/>
</dbReference>
<dbReference type="InterPro" id="IPR000160">
    <property type="entry name" value="GGDEF_dom"/>
</dbReference>
<feature type="coiled-coil region" evidence="1">
    <location>
        <begin position="243"/>
        <end position="277"/>
    </location>
</feature>
<evidence type="ECO:0000259" key="4">
    <source>
        <dbReference type="PROSITE" id="PS50887"/>
    </source>
</evidence>
<proteinExistence type="predicted"/>
<dbReference type="Pfam" id="PF01590">
    <property type="entry name" value="GAF"/>
    <property type="match status" value="1"/>
</dbReference>
<dbReference type="SMART" id="SM00086">
    <property type="entry name" value="PAC"/>
    <property type="match status" value="2"/>
</dbReference>
<dbReference type="SMART" id="SM00091">
    <property type="entry name" value="PAS"/>
    <property type="match status" value="2"/>
</dbReference>
<accession>A0A1U7HP69</accession>
<dbReference type="Gene3D" id="3.30.70.270">
    <property type="match status" value="1"/>
</dbReference>
<dbReference type="GO" id="GO:1902201">
    <property type="term" value="P:negative regulation of bacterial-type flagellum-dependent cell motility"/>
    <property type="evidence" value="ECO:0007669"/>
    <property type="project" value="TreeGrafter"/>
</dbReference>
<dbReference type="InterPro" id="IPR003018">
    <property type="entry name" value="GAF"/>
</dbReference>
<dbReference type="InterPro" id="IPR029016">
    <property type="entry name" value="GAF-like_dom_sf"/>
</dbReference>
<dbReference type="PROSITE" id="PS50112">
    <property type="entry name" value="PAS"/>
    <property type="match status" value="2"/>
</dbReference>
<dbReference type="AlphaFoldDB" id="A0A1U7HP69"/>
<dbReference type="InterPro" id="IPR013655">
    <property type="entry name" value="PAS_fold_3"/>
</dbReference>
<dbReference type="Pfam" id="PF00990">
    <property type="entry name" value="GGDEF"/>
    <property type="match status" value="1"/>
</dbReference>
<dbReference type="InterPro" id="IPR000700">
    <property type="entry name" value="PAS-assoc_C"/>
</dbReference>